<accession>A0A2P2IZ76</accession>
<proteinExistence type="predicted"/>
<sequence>MQEITACCPVHLTRHNIQPKWELVHPTVEFHKFSNQLGHLPVQLQRSLLWGWNRN</sequence>
<dbReference type="EMBL" id="GGEC01006042">
    <property type="protein sequence ID" value="MBW86525.1"/>
    <property type="molecule type" value="Transcribed_RNA"/>
</dbReference>
<protein>
    <submittedName>
        <fullName evidence="1">Uncharacterized protein</fullName>
    </submittedName>
</protein>
<organism evidence="1">
    <name type="scientific">Rhizophora mucronata</name>
    <name type="common">Asiatic mangrove</name>
    <dbReference type="NCBI Taxonomy" id="61149"/>
    <lineage>
        <taxon>Eukaryota</taxon>
        <taxon>Viridiplantae</taxon>
        <taxon>Streptophyta</taxon>
        <taxon>Embryophyta</taxon>
        <taxon>Tracheophyta</taxon>
        <taxon>Spermatophyta</taxon>
        <taxon>Magnoliopsida</taxon>
        <taxon>eudicotyledons</taxon>
        <taxon>Gunneridae</taxon>
        <taxon>Pentapetalae</taxon>
        <taxon>rosids</taxon>
        <taxon>fabids</taxon>
        <taxon>Malpighiales</taxon>
        <taxon>Rhizophoraceae</taxon>
        <taxon>Rhizophora</taxon>
    </lineage>
</organism>
<name>A0A2P2IZ76_RHIMU</name>
<evidence type="ECO:0000313" key="1">
    <source>
        <dbReference type="EMBL" id="MBW86525.1"/>
    </source>
</evidence>
<dbReference type="AlphaFoldDB" id="A0A2P2IZ76"/>
<reference evidence="1" key="1">
    <citation type="submission" date="2018-02" db="EMBL/GenBank/DDBJ databases">
        <title>Rhizophora mucronata_Transcriptome.</title>
        <authorList>
            <person name="Meera S.P."/>
            <person name="Sreeshan A."/>
            <person name="Augustine A."/>
        </authorList>
    </citation>
    <scope>NUCLEOTIDE SEQUENCE</scope>
    <source>
        <tissue evidence="1">Leaf</tissue>
    </source>
</reference>